<dbReference type="EMBL" id="JACEZU010000001">
    <property type="protein sequence ID" value="MBA5685959.1"/>
    <property type="molecule type" value="Genomic_DNA"/>
</dbReference>
<evidence type="ECO:0000313" key="3">
    <source>
        <dbReference type="EMBL" id="MBA5685959.1"/>
    </source>
</evidence>
<dbReference type="Proteomes" id="UP000573499">
    <property type="component" value="Unassembled WGS sequence"/>
</dbReference>
<name>A0A7W2F6H1_9BURK</name>
<reference evidence="3 4" key="1">
    <citation type="submission" date="2020-07" db="EMBL/GenBank/DDBJ databases">
        <title>Novel species isolated from subtropical streams in China.</title>
        <authorList>
            <person name="Lu H."/>
        </authorList>
    </citation>
    <scope>NUCLEOTIDE SEQUENCE [LARGE SCALE GENOMIC DNA]</scope>
    <source>
        <strain evidence="3 4">LX47W</strain>
    </source>
</reference>
<proteinExistence type="predicted"/>
<evidence type="ECO:0000256" key="2">
    <source>
        <dbReference type="SAM" id="SignalP"/>
    </source>
</evidence>
<protein>
    <recommendedName>
        <fullName evidence="5">Lipoprotein</fullName>
    </recommendedName>
</protein>
<evidence type="ECO:0000313" key="4">
    <source>
        <dbReference type="Proteomes" id="UP000573499"/>
    </source>
</evidence>
<feature type="compositionally biased region" description="Gly residues" evidence="1">
    <location>
        <begin position="19"/>
        <end position="30"/>
    </location>
</feature>
<keyword evidence="2" id="KW-0732">Signal</keyword>
<comment type="caution">
    <text evidence="3">The sequence shown here is derived from an EMBL/GenBank/DDBJ whole genome shotgun (WGS) entry which is preliminary data.</text>
</comment>
<feature type="chain" id="PRO_5030793113" description="Lipoprotein" evidence="2">
    <location>
        <begin position="20"/>
        <end position="82"/>
    </location>
</feature>
<accession>A0A7W2F6H1</accession>
<keyword evidence="4" id="KW-1185">Reference proteome</keyword>
<evidence type="ECO:0000256" key="1">
    <source>
        <dbReference type="SAM" id="MobiDB-lite"/>
    </source>
</evidence>
<sequence length="82" mass="7705">MKKLSLILMLALSACGGSGGGGGNGDGAGGPSPVAAPPPSVVDTFVTALLALVSDSGDSTEPAAVDTLAATAPEDSEPAPVK</sequence>
<feature type="signal peptide" evidence="2">
    <location>
        <begin position="1"/>
        <end position="19"/>
    </location>
</feature>
<feature type="region of interest" description="Disordered" evidence="1">
    <location>
        <begin position="19"/>
        <end position="39"/>
    </location>
</feature>
<dbReference type="RefSeq" id="WP_182151699.1">
    <property type="nucleotide sequence ID" value="NZ_JACEZU010000001.1"/>
</dbReference>
<feature type="region of interest" description="Disordered" evidence="1">
    <location>
        <begin position="56"/>
        <end position="82"/>
    </location>
</feature>
<organism evidence="3 4">
    <name type="scientific">Rugamonas apoptosis</name>
    <dbReference type="NCBI Taxonomy" id="2758570"/>
    <lineage>
        <taxon>Bacteria</taxon>
        <taxon>Pseudomonadati</taxon>
        <taxon>Pseudomonadota</taxon>
        <taxon>Betaproteobacteria</taxon>
        <taxon>Burkholderiales</taxon>
        <taxon>Oxalobacteraceae</taxon>
        <taxon>Telluria group</taxon>
        <taxon>Rugamonas</taxon>
    </lineage>
</organism>
<evidence type="ECO:0008006" key="5">
    <source>
        <dbReference type="Google" id="ProtNLM"/>
    </source>
</evidence>
<dbReference type="PROSITE" id="PS51257">
    <property type="entry name" value="PROKAR_LIPOPROTEIN"/>
    <property type="match status" value="1"/>
</dbReference>
<dbReference type="AlphaFoldDB" id="A0A7W2F6H1"/>
<gene>
    <name evidence="3" type="ORF">H3H39_02685</name>
</gene>